<reference evidence="1" key="2">
    <citation type="journal article" date="2015" name="Data Brief">
        <title>Shoot transcriptome of the giant reed, Arundo donax.</title>
        <authorList>
            <person name="Barrero R.A."/>
            <person name="Guerrero F.D."/>
            <person name="Moolhuijzen P."/>
            <person name="Goolsby J.A."/>
            <person name="Tidwell J."/>
            <person name="Bellgard S.E."/>
            <person name="Bellgard M.I."/>
        </authorList>
    </citation>
    <scope>NUCLEOTIDE SEQUENCE</scope>
    <source>
        <tissue evidence="1">Shoot tissue taken approximately 20 cm above the soil surface</tissue>
    </source>
</reference>
<accession>A0A0A9BHP8</accession>
<reference evidence="1" key="1">
    <citation type="submission" date="2014-09" db="EMBL/GenBank/DDBJ databases">
        <authorList>
            <person name="Magalhaes I.L.F."/>
            <person name="Oliveira U."/>
            <person name="Santos F.R."/>
            <person name="Vidigal T.H.D.A."/>
            <person name="Brescovit A.D."/>
            <person name="Santos A.J."/>
        </authorList>
    </citation>
    <scope>NUCLEOTIDE SEQUENCE</scope>
    <source>
        <tissue evidence="1">Shoot tissue taken approximately 20 cm above the soil surface</tissue>
    </source>
</reference>
<dbReference type="AlphaFoldDB" id="A0A0A9BHP8"/>
<sequence length="27" mass="3137">MRMLIFLFKTNPIANLLVYKLKPPTSS</sequence>
<organism evidence="1">
    <name type="scientific">Arundo donax</name>
    <name type="common">Giant reed</name>
    <name type="synonym">Donax arundinaceus</name>
    <dbReference type="NCBI Taxonomy" id="35708"/>
    <lineage>
        <taxon>Eukaryota</taxon>
        <taxon>Viridiplantae</taxon>
        <taxon>Streptophyta</taxon>
        <taxon>Embryophyta</taxon>
        <taxon>Tracheophyta</taxon>
        <taxon>Spermatophyta</taxon>
        <taxon>Magnoliopsida</taxon>
        <taxon>Liliopsida</taxon>
        <taxon>Poales</taxon>
        <taxon>Poaceae</taxon>
        <taxon>PACMAD clade</taxon>
        <taxon>Arundinoideae</taxon>
        <taxon>Arundineae</taxon>
        <taxon>Arundo</taxon>
    </lineage>
</organism>
<name>A0A0A9BHP8_ARUDO</name>
<evidence type="ECO:0000313" key="1">
    <source>
        <dbReference type="EMBL" id="JAD61643.1"/>
    </source>
</evidence>
<dbReference type="EMBL" id="GBRH01236252">
    <property type="protein sequence ID" value="JAD61643.1"/>
    <property type="molecule type" value="Transcribed_RNA"/>
</dbReference>
<proteinExistence type="predicted"/>
<protein>
    <submittedName>
        <fullName evidence="1">Uncharacterized protein</fullName>
    </submittedName>
</protein>